<reference evidence="1 4" key="3">
    <citation type="submission" date="2020-08" db="EMBL/GenBank/DDBJ databases">
        <title>Genomic Encyclopedia of Type Strains, Phase IV (KMG-IV): sequencing the most valuable type-strain genomes for metagenomic binning, comparative biology and taxonomic classification.</title>
        <authorList>
            <person name="Goeker M."/>
        </authorList>
    </citation>
    <scope>NUCLEOTIDE SEQUENCE [LARGE SCALE GENOMIC DNA]</scope>
    <source>
        <strain evidence="1 4">DSM 100995</strain>
    </source>
</reference>
<evidence type="ECO:0000313" key="2">
    <source>
        <dbReference type="EMBL" id="TEW69204.1"/>
    </source>
</evidence>
<keyword evidence="4" id="KW-1185">Reference proteome</keyword>
<sequence>MFDKPYRFCKVGSDKAHNKKHLKEVITYSFRSGIYYLVEVEVYTDDIYIIKYYLKKHKNNPLKYNLLTGENKCSRIISTCIRIMLSIYTQNKQASFGFLGATIIKGDFEEAKQETKRFTVYKSAVIRLFGVETFTHHRDSEHSTYLMVNNRNKDIDAIKDKAKKMFEEIFPSLDS</sequence>
<dbReference type="EMBL" id="SNQG01000001">
    <property type="protein sequence ID" value="TEW69204.1"/>
    <property type="molecule type" value="Genomic_DNA"/>
</dbReference>
<gene>
    <name evidence="2" type="ORF">E2R65_03285</name>
    <name evidence="1" type="ORF">GGR35_000332</name>
</gene>
<protein>
    <submittedName>
        <fullName evidence="2">Uncharacterized protein</fullName>
    </submittedName>
</protein>
<dbReference type="RefSeq" id="WP_134335039.1">
    <property type="nucleotide sequence ID" value="NZ_BMCZ01000001.1"/>
</dbReference>
<evidence type="ECO:0000313" key="4">
    <source>
        <dbReference type="Proteomes" id="UP000583101"/>
    </source>
</evidence>
<dbReference type="EMBL" id="JACIEG010000001">
    <property type="protein sequence ID" value="MBB3967746.1"/>
    <property type="molecule type" value="Genomic_DNA"/>
</dbReference>
<reference evidence="2" key="2">
    <citation type="submission" date="2019-03" db="EMBL/GenBank/DDBJ databases">
        <authorList>
            <person name="Yan Y.-Q."/>
            <person name="Du Z.-J."/>
        </authorList>
    </citation>
    <scope>NUCLEOTIDE SEQUENCE</scope>
    <source>
        <strain evidence="2">PP-F2FG21</strain>
    </source>
</reference>
<evidence type="ECO:0000313" key="1">
    <source>
        <dbReference type="EMBL" id="MBB3967746.1"/>
    </source>
</evidence>
<accession>A0A4Y8AJL0</accession>
<dbReference type="Proteomes" id="UP000583101">
    <property type="component" value="Unassembled WGS sequence"/>
</dbReference>
<dbReference type="OrthoDB" id="1340039at2"/>
<evidence type="ECO:0000313" key="3">
    <source>
        <dbReference type="Proteomes" id="UP000297248"/>
    </source>
</evidence>
<proteinExistence type="predicted"/>
<reference evidence="2 3" key="1">
    <citation type="journal article" date="2016" name="Int. J. Syst. Evol. Microbiol.">
        <title>Proposal of Mucilaginibacter phyllosphaerae sp. nov. isolated from the phyllosphere of Galium album.</title>
        <authorList>
            <person name="Aydogan E.L."/>
            <person name="Busse H.J."/>
            <person name="Moser G."/>
            <person name="Muller C."/>
            <person name="Kampfer P."/>
            <person name="Glaeser S.P."/>
        </authorList>
    </citation>
    <scope>NUCLEOTIDE SEQUENCE [LARGE SCALE GENOMIC DNA]</scope>
    <source>
        <strain evidence="2 3">PP-F2FG21</strain>
    </source>
</reference>
<comment type="caution">
    <text evidence="2">The sequence shown here is derived from an EMBL/GenBank/DDBJ whole genome shotgun (WGS) entry which is preliminary data.</text>
</comment>
<organism evidence="2 3">
    <name type="scientific">Mucilaginibacter phyllosphaerae</name>
    <dbReference type="NCBI Taxonomy" id="1812349"/>
    <lineage>
        <taxon>Bacteria</taxon>
        <taxon>Pseudomonadati</taxon>
        <taxon>Bacteroidota</taxon>
        <taxon>Sphingobacteriia</taxon>
        <taxon>Sphingobacteriales</taxon>
        <taxon>Sphingobacteriaceae</taxon>
        <taxon>Mucilaginibacter</taxon>
    </lineage>
</organism>
<dbReference type="AlphaFoldDB" id="A0A4Y8AJL0"/>
<dbReference type="Proteomes" id="UP000297248">
    <property type="component" value="Unassembled WGS sequence"/>
</dbReference>
<name>A0A4Y8AJL0_9SPHI</name>